<protein>
    <submittedName>
        <fullName evidence="2">Uncharacterized protein</fullName>
    </submittedName>
</protein>
<reference evidence="2 3" key="1">
    <citation type="journal article" date="2018" name="Nat. Ecol. Evol.">
        <title>Pezizomycetes genomes reveal the molecular basis of ectomycorrhizal truffle lifestyle.</title>
        <authorList>
            <person name="Murat C."/>
            <person name="Payen T."/>
            <person name="Noel B."/>
            <person name="Kuo A."/>
            <person name="Morin E."/>
            <person name="Chen J."/>
            <person name="Kohler A."/>
            <person name="Krizsan K."/>
            <person name="Balestrini R."/>
            <person name="Da Silva C."/>
            <person name="Montanini B."/>
            <person name="Hainaut M."/>
            <person name="Levati E."/>
            <person name="Barry K.W."/>
            <person name="Belfiori B."/>
            <person name="Cichocki N."/>
            <person name="Clum A."/>
            <person name="Dockter R.B."/>
            <person name="Fauchery L."/>
            <person name="Guy J."/>
            <person name="Iotti M."/>
            <person name="Le Tacon F."/>
            <person name="Lindquist E.A."/>
            <person name="Lipzen A."/>
            <person name="Malagnac F."/>
            <person name="Mello A."/>
            <person name="Molinier V."/>
            <person name="Miyauchi S."/>
            <person name="Poulain J."/>
            <person name="Riccioni C."/>
            <person name="Rubini A."/>
            <person name="Sitrit Y."/>
            <person name="Splivallo R."/>
            <person name="Traeger S."/>
            <person name="Wang M."/>
            <person name="Zifcakova L."/>
            <person name="Wipf D."/>
            <person name="Zambonelli A."/>
            <person name="Paolocci F."/>
            <person name="Nowrousian M."/>
            <person name="Ottonello S."/>
            <person name="Baldrian P."/>
            <person name="Spatafora J.W."/>
            <person name="Henrissat B."/>
            <person name="Nagy L.G."/>
            <person name="Aury J.M."/>
            <person name="Wincker P."/>
            <person name="Grigoriev I.V."/>
            <person name="Bonfante P."/>
            <person name="Martin F.M."/>
        </authorList>
    </citation>
    <scope>NUCLEOTIDE SEQUENCE [LARGE SCALE GENOMIC DNA]</scope>
    <source>
        <strain evidence="2 3">ATCC MYA-4762</strain>
    </source>
</reference>
<accession>A0A3N4LM28</accession>
<dbReference type="AlphaFoldDB" id="A0A3N4LM28"/>
<gene>
    <name evidence="2" type="ORF">L211DRAFT_838311</name>
</gene>
<dbReference type="Proteomes" id="UP000267821">
    <property type="component" value="Unassembled WGS sequence"/>
</dbReference>
<keyword evidence="1" id="KW-0175">Coiled coil</keyword>
<feature type="coiled-coil region" evidence="1">
    <location>
        <begin position="10"/>
        <end position="57"/>
    </location>
</feature>
<name>A0A3N4LM28_9PEZI</name>
<dbReference type="InParanoid" id="A0A3N4LM28"/>
<sequence>MVVLDNSRKLMEVKKLEEKFEERLEEKFEERLEKKFEERLEKKFEERLEEKKKEEKKVVQSMVVVLVADFLIRYLPY</sequence>
<evidence type="ECO:0000313" key="3">
    <source>
        <dbReference type="Proteomes" id="UP000267821"/>
    </source>
</evidence>
<evidence type="ECO:0000313" key="2">
    <source>
        <dbReference type="EMBL" id="RPB23856.1"/>
    </source>
</evidence>
<keyword evidence="3" id="KW-1185">Reference proteome</keyword>
<organism evidence="2 3">
    <name type="scientific">Terfezia boudieri ATCC MYA-4762</name>
    <dbReference type="NCBI Taxonomy" id="1051890"/>
    <lineage>
        <taxon>Eukaryota</taxon>
        <taxon>Fungi</taxon>
        <taxon>Dikarya</taxon>
        <taxon>Ascomycota</taxon>
        <taxon>Pezizomycotina</taxon>
        <taxon>Pezizomycetes</taxon>
        <taxon>Pezizales</taxon>
        <taxon>Pezizaceae</taxon>
        <taxon>Terfezia</taxon>
    </lineage>
</organism>
<proteinExistence type="predicted"/>
<evidence type="ECO:0000256" key="1">
    <source>
        <dbReference type="SAM" id="Coils"/>
    </source>
</evidence>
<dbReference type="EMBL" id="ML121544">
    <property type="protein sequence ID" value="RPB23856.1"/>
    <property type="molecule type" value="Genomic_DNA"/>
</dbReference>